<evidence type="ECO:0000313" key="2">
    <source>
        <dbReference type="Proteomes" id="UP000216454"/>
    </source>
</evidence>
<gene>
    <name evidence="1" type="ORF">PSSU_1381</name>
</gene>
<proteinExistence type="predicted"/>
<accession>A0A261ERR8</accession>
<reference evidence="1 2" key="1">
    <citation type="journal article" date="2017" name="BMC Genomics">
        <title>Comparative genomic and phylogenomic analyses of the Bifidobacteriaceae family.</title>
        <authorList>
            <person name="Lugli G.A."/>
            <person name="Milani C."/>
            <person name="Turroni F."/>
            <person name="Duranti S."/>
            <person name="Mancabelli L."/>
            <person name="Mangifesta M."/>
            <person name="Ferrario C."/>
            <person name="Modesto M."/>
            <person name="Mattarelli P."/>
            <person name="Jiri K."/>
            <person name="van Sinderen D."/>
            <person name="Ventura M."/>
        </authorList>
    </citation>
    <scope>NUCLEOTIDE SEQUENCE [LARGE SCALE GENOMIC DNA]</scope>
    <source>
        <strain evidence="1 2">DSM 24744</strain>
    </source>
</reference>
<protein>
    <submittedName>
        <fullName evidence="1">Uncharacterized protein</fullName>
    </submittedName>
</protein>
<organism evidence="1 2">
    <name type="scientific">Pseudoscardovia suis</name>
    <dbReference type="NCBI Taxonomy" id="987063"/>
    <lineage>
        <taxon>Bacteria</taxon>
        <taxon>Bacillati</taxon>
        <taxon>Actinomycetota</taxon>
        <taxon>Actinomycetes</taxon>
        <taxon>Bifidobacteriales</taxon>
        <taxon>Bifidobacteriaceae</taxon>
        <taxon>Pseudoscardovia</taxon>
    </lineage>
</organism>
<dbReference type="AlphaFoldDB" id="A0A261ERR8"/>
<comment type="caution">
    <text evidence="1">The sequence shown here is derived from an EMBL/GenBank/DDBJ whole genome shotgun (WGS) entry which is preliminary data.</text>
</comment>
<dbReference type="RefSeq" id="WP_144441905.1">
    <property type="nucleotide sequence ID" value="NZ_MWWQ01000014.1"/>
</dbReference>
<sequence>MGNISLLSVRRMTGGEEIFSCRLFDIRDGGTVCVCGGREDLFDADMFGTGYLYFGYRTVGLSSSDKGDKGKPAIITMPVSNKEIVCSIYRNLGVSRRICDTLNIANGKQSRKAEEPFFDTKVVPQGSSGMEPKGS</sequence>
<keyword evidence="2" id="KW-1185">Reference proteome</keyword>
<dbReference type="EMBL" id="MWWQ01000014">
    <property type="protein sequence ID" value="OZG49557.1"/>
    <property type="molecule type" value="Genomic_DNA"/>
</dbReference>
<dbReference type="Proteomes" id="UP000216454">
    <property type="component" value="Unassembled WGS sequence"/>
</dbReference>
<evidence type="ECO:0000313" key="1">
    <source>
        <dbReference type="EMBL" id="OZG49557.1"/>
    </source>
</evidence>
<name>A0A261ERR8_9BIFI</name>